<keyword evidence="14" id="KW-0496">Mitochondrion</keyword>
<evidence type="ECO:0000256" key="3">
    <source>
        <dbReference type="ARBA" id="ARBA00004173"/>
    </source>
</evidence>
<evidence type="ECO:0000256" key="1">
    <source>
        <dbReference type="ARBA" id="ARBA00000928"/>
    </source>
</evidence>
<evidence type="ECO:0000313" key="20">
    <source>
        <dbReference type="EMBL" id="KAH9300174.1"/>
    </source>
</evidence>
<evidence type="ECO:0000256" key="17">
    <source>
        <dbReference type="SAM" id="MobiDB-lite"/>
    </source>
</evidence>
<dbReference type="GO" id="GO:0001682">
    <property type="term" value="P:tRNA 5'-leader removal"/>
    <property type="evidence" value="ECO:0007669"/>
    <property type="project" value="TreeGrafter"/>
</dbReference>
<evidence type="ECO:0000256" key="7">
    <source>
        <dbReference type="ARBA" id="ARBA00022722"/>
    </source>
</evidence>
<organism evidence="20 21">
    <name type="scientific">Taxus chinensis</name>
    <name type="common">Chinese yew</name>
    <name type="synonym">Taxus wallichiana var. chinensis</name>
    <dbReference type="NCBI Taxonomy" id="29808"/>
    <lineage>
        <taxon>Eukaryota</taxon>
        <taxon>Viridiplantae</taxon>
        <taxon>Streptophyta</taxon>
        <taxon>Embryophyta</taxon>
        <taxon>Tracheophyta</taxon>
        <taxon>Spermatophyta</taxon>
        <taxon>Pinopsida</taxon>
        <taxon>Pinidae</taxon>
        <taxon>Conifers II</taxon>
        <taxon>Cupressales</taxon>
        <taxon>Taxaceae</taxon>
        <taxon>Taxus</taxon>
    </lineage>
</organism>
<dbReference type="InterPro" id="IPR011990">
    <property type="entry name" value="TPR-like_helical_dom_sf"/>
</dbReference>
<dbReference type="AlphaFoldDB" id="A0AA38FBM3"/>
<dbReference type="PROSITE" id="PS51375">
    <property type="entry name" value="PPR"/>
    <property type="match status" value="1"/>
</dbReference>
<dbReference type="InterPro" id="IPR031595">
    <property type="entry name" value="PRORP_C"/>
</dbReference>
<feature type="region of interest" description="Disordered" evidence="17">
    <location>
        <begin position="637"/>
        <end position="670"/>
    </location>
</feature>
<keyword evidence="8" id="KW-0479">Metal-binding</keyword>
<evidence type="ECO:0000256" key="15">
    <source>
        <dbReference type="ARBA" id="ARBA00023211"/>
    </source>
</evidence>
<dbReference type="GO" id="GO:0005739">
    <property type="term" value="C:mitochondrion"/>
    <property type="evidence" value="ECO:0007669"/>
    <property type="project" value="UniProtKB-SubCell"/>
</dbReference>
<name>A0AA38FBM3_TAXCH</name>
<dbReference type="FunFam" id="3.40.50.11980:FF:000002">
    <property type="entry name" value="Proteinaceous RNase P 2"/>
    <property type="match status" value="1"/>
</dbReference>
<evidence type="ECO:0000256" key="5">
    <source>
        <dbReference type="ARBA" id="ARBA00012179"/>
    </source>
</evidence>
<feature type="domain" description="PRORP" evidence="18">
    <location>
        <begin position="336"/>
        <end position="563"/>
    </location>
</feature>
<keyword evidence="9" id="KW-0677">Repeat</keyword>
<reference evidence="20 21" key="1">
    <citation type="journal article" date="2021" name="Nat. Plants">
        <title>The Taxus genome provides insights into paclitaxel biosynthesis.</title>
        <authorList>
            <person name="Xiong X."/>
            <person name="Gou J."/>
            <person name="Liao Q."/>
            <person name="Li Y."/>
            <person name="Zhou Q."/>
            <person name="Bi G."/>
            <person name="Li C."/>
            <person name="Du R."/>
            <person name="Wang X."/>
            <person name="Sun T."/>
            <person name="Guo L."/>
            <person name="Liang H."/>
            <person name="Lu P."/>
            <person name="Wu Y."/>
            <person name="Zhang Z."/>
            <person name="Ro D.K."/>
            <person name="Shang Y."/>
            <person name="Huang S."/>
            <person name="Yan J."/>
        </authorList>
    </citation>
    <scope>NUCLEOTIDE SEQUENCE [LARGE SCALE GENOMIC DNA]</scope>
    <source>
        <strain evidence="20">Ta-2019</strain>
    </source>
</reference>
<proteinExistence type="inferred from homology"/>
<dbReference type="Gene3D" id="1.25.40.10">
    <property type="entry name" value="Tetratricopeptide repeat domain"/>
    <property type="match status" value="1"/>
</dbReference>
<comment type="catalytic activity">
    <reaction evidence="1">
        <text>Endonucleolytic cleavage of RNA, removing 5'-extranucleotides from tRNA precursor.</text>
        <dbReference type="EC" id="3.1.26.5"/>
    </reaction>
</comment>
<keyword evidence="6" id="KW-0819">tRNA processing</keyword>
<evidence type="ECO:0000259" key="19">
    <source>
        <dbReference type="Pfam" id="PF17177"/>
    </source>
</evidence>
<dbReference type="PANTHER" id="PTHR13547">
    <property type="match status" value="1"/>
</dbReference>
<dbReference type="EC" id="3.1.26.5" evidence="5"/>
<evidence type="ECO:0000259" key="18">
    <source>
        <dbReference type="Pfam" id="PF16953"/>
    </source>
</evidence>
<dbReference type="PANTHER" id="PTHR13547:SF1">
    <property type="entry name" value="MITOCHONDRIAL RIBONUCLEASE P CATALYTIC SUBUNIT"/>
    <property type="match status" value="1"/>
</dbReference>
<dbReference type="Pfam" id="PF16953">
    <property type="entry name" value="PRORP"/>
    <property type="match status" value="1"/>
</dbReference>
<keyword evidence="13" id="KW-0809">Transit peptide</keyword>
<sequence length="692" mass="77729">MKRLWAADHPFNVNTTFEHNSNLAKNNCASPCNDTLSVNIETQKKSEPTKLRKRMRESPEGQLRYGLDMCSKRGDFLGAISLYDNAMLGGVKFDQHNYNVLLYICSSAAMGALTPAKGRTRKISSTTELNLHPSIKTDEKITQITEKVKELALNRGFQIYEQMCSEKIPLNEATFTSVARLAVAKGGGDLAFEIVKQMPSYGIAPRLRSYSSVLFAFCKNMEVEKAYEVDEHMKAFGVEAEEPELQSLLKLSAEAGREEKVYCLLHRLRASVRQISPSTANVIEQWFKGKVAAKVGATGWNIETIRKATESRGGGWHGQGWLNKGRWKIEHTSMTPTGVCRCCGEQLITIDIDPLETENFAKSIVALATQREVESNFIKFQEWLDDHGPYEAIIDGANVGLYRKNSAPSLFFSQLNAVVNGLRERSPSKKWPLVVMHHKRTREVPAIQSSNKQLINEWIKVGALYTTPTGSNDDWYWLYATVKFKCLIITRDEMRDHIFATLGNDFFPKWKERHQVRFTFATHGPKFYMPPTYSIVIQESERGSWHIPIVGGDDIEISRKWLCVTRPVEFQGKRQCGQASQKRSQPDSKLSELEHTHGMVVCQSDVAFDGATVSDSNDDKAVCPDLSTLAAPIKAEVGRQKSRSSLSSQYGSKKNRRGHNLPPSPSSLPASVTLTKLESAEKNIDFSIDFQI</sequence>
<evidence type="ECO:0000256" key="8">
    <source>
        <dbReference type="ARBA" id="ARBA00022723"/>
    </source>
</evidence>
<comment type="subcellular location">
    <subcellularLocation>
        <location evidence="3">Mitochondrion</location>
    </subcellularLocation>
</comment>
<accession>A0AA38FBM3</accession>
<keyword evidence="11" id="KW-0862">Zinc</keyword>
<dbReference type="EMBL" id="JAHRHJ020000009">
    <property type="protein sequence ID" value="KAH9300174.1"/>
    <property type="molecule type" value="Genomic_DNA"/>
</dbReference>
<keyword evidence="10" id="KW-0378">Hydrolase</keyword>
<evidence type="ECO:0000313" key="21">
    <source>
        <dbReference type="Proteomes" id="UP000824469"/>
    </source>
</evidence>
<evidence type="ECO:0000256" key="12">
    <source>
        <dbReference type="ARBA" id="ARBA00022842"/>
    </source>
</evidence>
<protein>
    <recommendedName>
        <fullName evidence="5">ribonuclease P</fullName>
        <ecNumber evidence="5">3.1.26.5</ecNumber>
    </recommendedName>
</protein>
<keyword evidence="12" id="KW-0460">Magnesium</keyword>
<evidence type="ECO:0000256" key="9">
    <source>
        <dbReference type="ARBA" id="ARBA00022737"/>
    </source>
</evidence>
<dbReference type="Proteomes" id="UP000824469">
    <property type="component" value="Unassembled WGS sequence"/>
</dbReference>
<evidence type="ECO:0000256" key="6">
    <source>
        <dbReference type="ARBA" id="ARBA00022694"/>
    </source>
</evidence>
<dbReference type="Pfam" id="PF17177">
    <property type="entry name" value="PPR_long"/>
    <property type="match status" value="2"/>
</dbReference>
<evidence type="ECO:0000256" key="11">
    <source>
        <dbReference type="ARBA" id="ARBA00022833"/>
    </source>
</evidence>
<comment type="cofactor">
    <cofactor evidence="2">
        <name>Mg(2+)</name>
        <dbReference type="ChEBI" id="CHEBI:18420"/>
    </cofactor>
</comment>
<keyword evidence="21" id="KW-1185">Reference proteome</keyword>
<evidence type="ECO:0000256" key="10">
    <source>
        <dbReference type="ARBA" id="ARBA00022801"/>
    </source>
</evidence>
<evidence type="ECO:0000256" key="14">
    <source>
        <dbReference type="ARBA" id="ARBA00023128"/>
    </source>
</evidence>
<dbReference type="GO" id="GO:0004526">
    <property type="term" value="F:ribonuclease P activity"/>
    <property type="evidence" value="ECO:0007669"/>
    <property type="project" value="UniProtKB-EC"/>
</dbReference>
<dbReference type="Gene3D" id="3.40.50.11980">
    <property type="match status" value="1"/>
</dbReference>
<keyword evidence="15" id="KW-0464">Manganese</keyword>
<comment type="similarity">
    <text evidence="4">Belongs to the PPR family. P subfamily.</text>
</comment>
<dbReference type="InterPro" id="IPR002885">
    <property type="entry name" value="PPR_rpt"/>
</dbReference>
<dbReference type="OMA" id="SERERTW"/>
<dbReference type="InterPro" id="IPR033443">
    <property type="entry name" value="PROP1-like_PPR_dom"/>
</dbReference>
<feature type="compositionally biased region" description="Polar residues" evidence="17">
    <location>
        <begin position="643"/>
        <end position="652"/>
    </location>
</feature>
<keyword evidence="7" id="KW-0540">Nuclease</keyword>
<evidence type="ECO:0000256" key="2">
    <source>
        <dbReference type="ARBA" id="ARBA00001946"/>
    </source>
</evidence>
<dbReference type="GO" id="GO:0046872">
    <property type="term" value="F:metal ion binding"/>
    <property type="evidence" value="ECO:0007669"/>
    <property type="project" value="UniProtKB-KW"/>
</dbReference>
<feature type="domain" description="PROP1-like PPR" evidence="19">
    <location>
        <begin position="146"/>
        <end position="293"/>
    </location>
</feature>
<comment type="caution">
    <text evidence="20">The sequence shown here is derived from an EMBL/GenBank/DDBJ whole genome shotgun (WGS) entry which is preliminary data.</text>
</comment>
<feature type="repeat" description="PPR" evidence="16">
    <location>
        <begin position="206"/>
        <end position="240"/>
    </location>
</feature>
<evidence type="ECO:0000256" key="13">
    <source>
        <dbReference type="ARBA" id="ARBA00022946"/>
    </source>
</evidence>
<feature type="domain" description="PROP1-like PPR" evidence="19">
    <location>
        <begin position="52"/>
        <end position="113"/>
    </location>
</feature>
<gene>
    <name evidence="20" type="ORF">KI387_011757</name>
</gene>
<evidence type="ECO:0000256" key="4">
    <source>
        <dbReference type="ARBA" id="ARBA00007626"/>
    </source>
</evidence>
<evidence type="ECO:0000256" key="16">
    <source>
        <dbReference type="PROSITE-ProRule" id="PRU00708"/>
    </source>
</evidence>